<keyword evidence="3" id="KW-0614">Plasmid</keyword>
<dbReference type="EMBL" id="CP034087">
    <property type="protein sequence ID" value="AZG78736.1"/>
    <property type="molecule type" value="Genomic_DNA"/>
</dbReference>
<feature type="domain" description="Tc1-like transposase DDE" evidence="2">
    <location>
        <begin position="65"/>
        <end position="202"/>
    </location>
</feature>
<dbReference type="InterPro" id="IPR038717">
    <property type="entry name" value="Tc1-like_DDE_dom"/>
</dbReference>
<dbReference type="KEGG" id="mros:EHO51_17985"/>
<sequence length="236" mass="26025">MRVGEGRGSTRLGSAESLRHVDPGSAPQKSEVRFARRGGSVQKNLEDAVAEEAAKHPERLVEVFASDEHRLGLKPVTRRVWAPVGERPTAHGHHRFDWLYVTAFVSPASGETFWYVHDGVSKPFFAALLATFAREAKAGVDRTIVLVLDNAGWHGEAGLSVPNGVRLVFLPPYTPELQPAETLWSLVDEPIVNKHVETIEELDAIIGDRCAALATDCDIIKSRAGFHWWPKIAKPK</sequence>
<proteinExistence type="predicted"/>
<evidence type="ECO:0000313" key="4">
    <source>
        <dbReference type="Proteomes" id="UP000273982"/>
    </source>
</evidence>
<dbReference type="Proteomes" id="UP000273982">
    <property type="component" value="Plasmid pGW6_1"/>
</dbReference>
<accession>A0A3G8MAA5</accession>
<dbReference type="InterPro" id="IPR047655">
    <property type="entry name" value="Transpos_IS630-like"/>
</dbReference>
<geneLocation type="plasmid" evidence="4">
    <name>pgw6_1</name>
</geneLocation>
<name>A0A3G8MAA5_9HYPH</name>
<evidence type="ECO:0000259" key="2">
    <source>
        <dbReference type="Pfam" id="PF13358"/>
    </source>
</evidence>
<feature type="region of interest" description="Disordered" evidence="1">
    <location>
        <begin position="1"/>
        <end position="39"/>
    </location>
</feature>
<dbReference type="InterPro" id="IPR036397">
    <property type="entry name" value="RNaseH_sf"/>
</dbReference>
<reference evidence="3 4" key="1">
    <citation type="submission" date="2018-11" db="EMBL/GenBank/DDBJ databases">
        <title>Genome squencing of methanotrophic bacteria isolated from alkaline groundwater in Korea.</title>
        <authorList>
            <person name="Nguyen L.N."/>
        </authorList>
    </citation>
    <scope>NUCLEOTIDE SEQUENCE [LARGE SCALE GENOMIC DNA]</scope>
    <source>
        <strain evidence="3 4">GW6</strain>
        <plasmid evidence="4">pgw6_1</plasmid>
    </source>
</reference>
<dbReference type="AlphaFoldDB" id="A0A3G8MAA5"/>
<evidence type="ECO:0000256" key="1">
    <source>
        <dbReference type="SAM" id="MobiDB-lite"/>
    </source>
</evidence>
<dbReference type="Gene3D" id="3.30.420.10">
    <property type="entry name" value="Ribonuclease H-like superfamily/Ribonuclease H"/>
    <property type="match status" value="1"/>
</dbReference>
<evidence type="ECO:0000313" key="3">
    <source>
        <dbReference type="EMBL" id="AZG78736.1"/>
    </source>
</evidence>
<dbReference type="NCBIfam" id="NF033545">
    <property type="entry name" value="transpos_IS630"/>
    <property type="match status" value="1"/>
</dbReference>
<organism evidence="3 4">
    <name type="scientific">Methylocystis rosea</name>
    <dbReference type="NCBI Taxonomy" id="173366"/>
    <lineage>
        <taxon>Bacteria</taxon>
        <taxon>Pseudomonadati</taxon>
        <taxon>Pseudomonadota</taxon>
        <taxon>Alphaproteobacteria</taxon>
        <taxon>Hyphomicrobiales</taxon>
        <taxon>Methylocystaceae</taxon>
        <taxon>Methylocystis</taxon>
    </lineage>
</organism>
<dbReference type="Pfam" id="PF13358">
    <property type="entry name" value="DDE_3"/>
    <property type="match status" value="1"/>
</dbReference>
<dbReference type="GO" id="GO:0003676">
    <property type="term" value="F:nucleic acid binding"/>
    <property type="evidence" value="ECO:0007669"/>
    <property type="project" value="InterPro"/>
</dbReference>
<gene>
    <name evidence="3" type="ORF">EHO51_17985</name>
</gene>
<protein>
    <submittedName>
        <fullName evidence="3">IS630 family transposase</fullName>
    </submittedName>
</protein>